<dbReference type="AlphaFoldDB" id="A0A4S4KFQ7"/>
<evidence type="ECO:0000259" key="6">
    <source>
        <dbReference type="PROSITE" id="PS50994"/>
    </source>
</evidence>
<evidence type="ECO:0000256" key="2">
    <source>
        <dbReference type="ARBA" id="ARBA00022884"/>
    </source>
</evidence>
<dbReference type="GO" id="GO:0005634">
    <property type="term" value="C:nucleus"/>
    <property type="evidence" value="ECO:0007669"/>
    <property type="project" value="UniProtKB-ARBA"/>
</dbReference>
<feature type="domain" description="Integrase catalytic" evidence="6">
    <location>
        <begin position="60"/>
        <end position="239"/>
    </location>
</feature>
<keyword evidence="1" id="KW-0815">Transposition</keyword>
<dbReference type="GO" id="GO:0032196">
    <property type="term" value="P:transposition"/>
    <property type="evidence" value="ECO:0007669"/>
    <property type="project" value="UniProtKB-KW"/>
</dbReference>
<dbReference type="GO" id="GO:0015074">
    <property type="term" value="P:DNA integration"/>
    <property type="evidence" value="ECO:0007669"/>
    <property type="project" value="InterPro"/>
</dbReference>
<proteinExistence type="predicted"/>
<evidence type="ECO:0000256" key="1">
    <source>
        <dbReference type="ARBA" id="ARBA00022578"/>
    </source>
</evidence>
<organism evidence="7 8">
    <name type="scientific">Hermanssonia centrifuga</name>
    <dbReference type="NCBI Taxonomy" id="98765"/>
    <lineage>
        <taxon>Eukaryota</taxon>
        <taxon>Fungi</taxon>
        <taxon>Dikarya</taxon>
        <taxon>Basidiomycota</taxon>
        <taxon>Agaricomycotina</taxon>
        <taxon>Agaricomycetes</taxon>
        <taxon>Polyporales</taxon>
        <taxon>Meruliaceae</taxon>
        <taxon>Hermanssonia</taxon>
    </lineage>
</organism>
<evidence type="ECO:0000256" key="3">
    <source>
        <dbReference type="ARBA" id="ARBA00048173"/>
    </source>
</evidence>
<dbReference type="PANTHER" id="PTHR42648">
    <property type="entry name" value="TRANSPOSASE, PUTATIVE-RELATED"/>
    <property type="match status" value="1"/>
</dbReference>
<sequence>MAFLIKRNKVSLYDAHIQNGHVSYEYIKKALNSDHKYLGLQIDPSKMEEPLCKACVKGKISRAPIRKEHISNRAVNFGDILHMDLWGPSPVRAPGGFQYTFTILDEATGWLHEPKMCTKDKAFGRFVAWNLQCFTQNGIHIKMVHSDCGGEFLSKDFTKFLEKEGIVQRLTVHDTPEHNGMAEHVHRTIFNTVQTLLAKSGLPLFLWGEAHNHAVYVYNHSPQSFLQFKSPFEARHGVRPNCTFLRPWGTHVLVKMNATSKLAACAREGHYVGHEFMSNGVRVYWPDRHSVTVERTVIYLTDDIVAGEPSEEDLQKFNLPPVDDDNNDDMPNLIPFDDDPIDDRSPELTPQSDQEPTKTSDDDQTDESPPVPRISKFNQLQPQRKKSPSAKVRTLTDGIGITGEEFDHANNFYPPTSSTLPHK</sequence>
<feature type="compositionally biased region" description="Polar residues" evidence="5">
    <location>
        <begin position="413"/>
        <end position="423"/>
    </location>
</feature>
<name>A0A4S4KFQ7_9APHY</name>
<dbReference type="InterPro" id="IPR036397">
    <property type="entry name" value="RNaseH_sf"/>
</dbReference>
<keyword evidence="2" id="KW-0694">RNA-binding</keyword>
<comment type="catalytic activity">
    <reaction evidence="4">
        <text>DNA(n) + a 2'-deoxyribonucleoside 5'-triphosphate = DNA(n+1) + diphosphate</text>
        <dbReference type="Rhea" id="RHEA:22508"/>
        <dbReference type="Rhea" id="RHEA-COMP:17339"/>
        <dbReference type="Rhea" id="RHEA-COMP:17340"/>
        <dbReference type="ChEBI" id="CHEBI:33019"/>
        <dbReference type="ChEBI" id="CHEBI:61560"/>
        <dbReference type="ChEBI" id="CHEBI:173112"/>
        <dbReference type="EC" id="2.7.7.7"/>
    </reaction>
</comment>
<dbReference type="PROSITE" id="PS50994">
    <property type="entry name" value="INTEGRASE"/>
    <property type="match status" value="1"/>
</dbReference>
<dbReference type="Proteomes" id="UP000309038">
    <property type="component" value="Unassembled WGS sequence"/>
</dbReference>
<evidence type="ECO:0000313" key="8">
    <source>
        <dbReference type="Proteomes" id="UP000309038"/>
    </source>
</evidence>
<evidence type="ECO:0000313" key="7">
    <source>
        <dbReference type="EMBL" id="THG97014.1"/>
    </source>
</evidence>
<evidence type="ECO:0000256" key="5">
    <source>
        <dbReference type="SAM" id="MobiDB-lite"/>
    </source>
</evidence>
<dbReference type="GO" id="GO:0003723">
    <property type="term" value="F:RNA binding"/>
    <property type="evidence" value="ECO:0007669"/>
    <property type="project" value="UniProtKB-KW"/>
</dbReference>
<comment type="caution">
    <text evidence="7">The sequence shown here is derived from an EMBL/GenBank/DDBJ whole genome shotgun (WGS) entry which is preliminary data.</text>
</comment>
<comment type="catalytic activity">
    <reaction evidence="3">
        <text>DNA(n) + a 2'-deoxyribonucleoside 5'-triphosphate = DNA(n+1) + diphosphate</text>
        <dbReference type="Rhea" id="RHEA:22508"/>
        <dbReference type="Rhea" id="RHEA-COMP:17339"/>
        <dbReference type="Rhea" id="RHEA-COMP:17340"/>
        <dbReference type="ChEBI" id="CHEBI:33019"/>
        <dbReference type="ChEBI" id="CHEBI:61560"/>
        <dbReference type="ChEBI" id="CHEBI:173112"/>
        <dbReference type="EC" id="2.7.7.49"/>
    </reaction>
</comment>
<dbReference type="Pfam" id="PF00665">
    <property type="entry name" value="rve"/>
    <property type="match status" value="1"/>
</dbReference>
<dbReference type="Gene3D" id="3.30.420.10">
    <property type="entry name" value="Ribonuclease H-like superfamily/Ribonuclease H"/>
    <property type="match status" value="1"/>
</dbReference>
<protein>
    <recommendedName>
        <fullName evidence="6">Integrase catalytic domain-containing protein</fullName>
    </recommendedName>
</protein>
<reference evidence="7 8" key="1">
    <citation type="submission" date="2019-02" db="EMBL/GenBank/DDBJ databases">
        <title>Genome sequencing of the rare red list fungi Phlebia centrifuga.</title>
        <authorList>
            <person name="Buettner E."/>
            <person name="Kellner H."/>
        </authorList>
    </citation>
    <scope>NUCLEOTIDE SEQUENCE [LARGE SCALE GENOMIC DNA]</scope>
    <source>
        <strain evidence="7 8">DSM 108282</strain>
    </source>
</reference>
<dbReference type="InterPro" id="IPR012337">
    <property type="entry name" value="RNaseH-like_sf"/>
</dbReference>
<dbReference type="SUPFAM" id="SSF53098">
    <property type="entry name" value="Ribonuclease H-like"/>
    <property type="match status" value="1"/>
</dbReference>
<dbReference type="Pfam" id="PF25597">
    <property type="entry name" value="SH3_retrovirus"/>
    <property type="match status" value="1"/>
</dbReference>
<dbReference type="InterPro" id="IPR057670">
    <property type="entry name" value="SH3_retrovirus"/>
</dbReference>
<dbReference type="GO" id="GO:0003887">
    <property type="term" value="F:DNA-directed DNA polymerase activity"/>
    <property type="evidence" value="ECO:0007669"/>
    <property type="project" value="UniProtKB-EC"/>
</dbReference>
<gene>
    <name evidence="7" type="ORF">EW026_g4923</name>
</gene>
<feature type="region of interest" description="Disordered" evidence="5">
    <location>
        <begin position="311"/>
        <end position="423"/>
    </location>
</feature>
<dbReference type="PANTHER" id="PTHR42648:SF28">
    <property type="entry name" value="TRANSPOSON-ENCODED PROTEIN WITH RIBONUCLEASE H-LIKE AND RETROVIRUS ZINC FINGER-LIKE DOMAINS"/>
    <property type="match status" value="1"/>
</dbReference>
<keyword evidence="8" id="KW-1185">Reference proteome</keyword>
<dbReference type="EMBL" id="SGPJ01000195">
    <property type="protein sequence ID" value="THG97014.1"/>
    <property type="molecule type" value="Genomic_DNA"/>
</dbReference>
<evidence type="ECO:0000256" key="4">
    <source>
        <dbReference type="ARBA" id="ARBA00049244"/>
    </source>
</evidence>
<accession>A0A4S4KFQ7</accession>
<dbReference type="InterPro" id="IPR001584">
    <property type="entry name" value="Integrase_cat-core"/>
</dbReference>
<dbReference type="GO" id="GO:0003964">
    <property type="term" value="F:RNA-directed DNA polymerase activity"/>
    <property type="evidence" value="ECO:0007669"/>
    <property type="project" value="UniProtKB-EC"/>
</dbReference>
<dbReference type="InterPro" id="IPR039537">
    <property type="entry name" value="Retrotran_Ty1/copia-like"/>
</dbReference>